<protein>
    <submittedName>
        <fullName evidence="2">VOC family protein</fullName>
    </submittedName>
</protein>
<comment type="caution">
    <text evidence="2">The sequence shown here is derived from an EMBL/GenBank/DDBJ whole genome shotgun (WGS) entry which is preliminary data.</text>
</comment>
<feature type="domain" description="VOC" evidence="1">
    <location>
        <begin position="19"/>
        <end position="145"/>
    </location>
</feature>
<dbReference type="Proteomes" id="UP001232156">
    <property type="component" value="Unassembled WGS sequence"/>
</dbReference>
<dbReference type="Pfam" id="PF00903">
    <property type="entry name" value="Glyoxalase"/>
    <property type="match status" value="1"/>
</dbReference>
<accession>A0ABU1D866</accession>
<dbReference type="EMBL" id="JAUZQE010000029">
    <property type="protein sequence ID" value="MDR4126595.1"/>
    <property type="molecule type" value="Genomic_DNA"/>
</dbReference>
<evidence type="ECO:0000313" key="3">
    <source>
        <dbReference type="Proteomes" id="UP001232156"/>
    </source>
</evidence>
<dbReference type="RefSeq" id="WP_347287330.1">
    <property type="nucleotide sequence ID" value="NZ_JAUZQE010000029.1"/>
</dbReference>
<dbReference type="PROSITE" id="PS51819">
    <property type="entry name" value="VOC"/>
    <property type="match status" value="1"/>
</dbReference>
<dbReference type="Gene3D" id="3.30.720.120">
    <property type="match status" value="1"/>
</dbReference>
<dbReference type="Gene3D" id="3.30.720.110">
    <property type="match status" value="1"/>
</dbReference>
<gene>
    <name evidence="2" type="ORF">Q8947_11455</name>
</gene>
<dbReference type="CDD" id="cd07246">
    <property type="entry name" value="VOC_like"/>
    <property type="match status" value="1"/>
</dbReference>
<evidence type="ECO:0000313" key="2">
    <source>
        <dbReference type="EMBL" id="MDR4126595.1"/>
    </source>
</evidence>
<name>A0ABU1D866_9BURK</name>
<keyword evidence="3" id="KW-1185">Reference proteome</keyword>
<dbReference type="PANTHER" id="PTHR34109">
    <property type="entry name" value="BNAUNNG04460D PROTEIN-RELATED"/>
    <property type="match status" value="1"/>
</dbReference>
<dbReference type="SUPFAM" id="SSF54593">
    <property type="entry name" value="Glyoxalase/Bleomycin resistance protein/Dihydroxybiphenyl dioxygenase"/>
    <property type="match status" value="1"/>
</dbReference>
<dbReference type="InterPro" id="IPR029068">
    <property type="entry name" value="Glyas_Bleomycin-R_OHBP_Dase"/>
</dbReference>
<dbReference type="PANTHER" id="PTHR34109:SF1">
    <property type="entry name" value="VOC DOMAIN-CONTAINING PROTEIN"/>
    <property type="match status" value="1"/>
</dbReference>
<sequence>MFHLSPDDDGSQVRPVPPGMSTITPHIICRDAKAAIEFYRKAFNAMDMPFGCLEVDGRFLHGEIMIGDSVVMIAQEDAACGSLSPGTLKGTPVALHVYVNDVDQAWKQAIEAGARQIMPVTDMFWGDRYGVLEDPFGHRWSLATHVRDVPPEEIERAAREFMAQAPWKENA</sequence>
<dbReference type="InterPro" id="IPR004360">
    <property type="entry name" value="Glyas_Fos-R_dOase_dom"/>
</dbReference>
<proteinExistence type="predicted"/>
<evidence type="ECO:0000259" key="1">
    <source>
        <dbReference type="PROSITE" id="PS51819"/>
    </source>
</evidence>
<organism evidence="2 3">
    <name type="scientific">Yanghanlia caeni</name>
    <dbReference type="NCBI Taxonomy" id="3064283"/>
    <lineage>
        <taxon>Bacteria</taxon>
        <taxon>Pseudomonadati</taxon>
        <taxon>Pseudomonadota</taxon>
        <taxon>Betaproteobacteria</taxon>
        <taxon>Burkholderiales</taxon>
        <taxon>Alcaligenaceae</taxon>
        <taxon>Yanghanlia</taxon>
    </lineage>
</organism>
<reference evidence="2 3" key="1">
    <citation type="submission" date="2023-08" db="EMBL/GenBank/DDBJ databases">
        <title>Alcaligenaceae gen. nov., a novel taxon isolated from the sludge of Yixing Pesticide Factory.</title>
        <authorList>
            <person name="Ruan L."/>
        </authorList>
    </citation>
    <scope>NUCLEOTIDE SEQUENCE [LARGE SCALE GENOMIC DNA]</scope>
    <source>
        <strain evidence="2 3">LG-2</strain>
    </source>
</reference>
<dbReference type="InterPro" id="IPR037523">
    <property type="entry name" value="VOC_core"/>
</dbReference>